<dbReference type="GO" id="GO:0000976">
    <property type="term" value="F:transcription cis-regulatory region binding"/>
    <property type="evidence" value="ECO:0007669"/>
    <property type="project" value="TreeGrafter"/>
</dbReference>
<dbReference type="Gene3D" id="1.10.10.60">
    <property type="entry name" value="Homeodomain-like"/>
    <property type="match status" value="1"/>
</dbReference>
<dbReference type="InterPro" id="IPR039538">
    <property type="entry name" value="BetI_C"/>
</dbReference>
<dbReference type="Pfam" id="PF00440">
    <property type="entry name" value="TetR_N"/>
    <property type="match status" value="1"/>
</dbReference>
<evidence type="ECO:0000313" key="8">
    <source>
        <dbReference type="Proteomes" id="UP000184233"/>
    </source>
</evidence>
<gene>
    <name evidence="7" type="ORF">BGO89_12680</name>
</gene>
<proteinExistence type="predicted"/>
<name>A0A1M3KUW1_9BACT</name>
<protein>
    <recommendedName>
        <fullName evidence="6">HTH tetR-type domain-containing protein</fullName>
    </recommendedName>
</protein>
<reference evidence="7 8" key="1">
    <citation type="submission" date="2016-09" db="EMBL/GenBank/DDBJ databases">
        <title>Genome-resolved meta-omics ties microbial dynamics to process performance in biotechnology for thiocyanate degradation.</title>
        <authorList>
            <person name="Kantor R.S."/>
            <person name="Huddy R.J."/>
            <person name="Iyer R."/>
            <person name="Thomas B.C."/>
            <person name="Brown C.T."/>
            <person name="Anantharaman K."/>
            <person name="Tringe S."/>
            <person name="Hettich R.L."/>
            <person name="Harrison S.T."/>
            <person name="Banfield J.F."/>
        </authorList>
    </citation>
    <scope>NUCLEOTIDE SEQUENCE [LARGE SCALE GENOMIC DNA]</scope>
    <source>
        <strain evidence="7">59-99</strain>
    </source>
</reference>
<evidence type="ECO:0000256" key="3">
    <source>
        <dbReference type="ARBA" id="ARBA00023125"/>
    </source>
</evidence>
<evidence type="ECO:0000256" key="2">
    <source>
        <dbReference type="ARBA" id="ARBA00023015"/>
    </source>
</evidence>
<dbReference type="PANTHER" id="PTHR30055">
    <property type="entry name" value="HTH-TYPE TRANSCRIPTIONAL REGULATOR RUTR"/>
    <property type="match status" value="1"/>
</dbReference>
<dbReference type="InterPro" id="IPR036271">
    <property type="entry name" value="Tet_transcr_reg_TetR-rel_C_sf"/>
</dbReference>
<dbReference type="Proteomes" id="UP000184233">
    <property type="component" value="Unassembled WGS sequence"/>
</dbReference>
<dbReference type="STRING" id="1895771.BGO89_12680"/>
<keyword evidence="2" id="KW-0805">Transcription regulation</keyword>
<dbReference type="AlphaFoldDB" id="A0A1M3KUW1"/>
<evidence type="ECO:0000256" key="5">
    <source>
        <dbReference type="PROSITE-ProRule" id="PRU00335"/>
    </source>
</evidence>
<dbReference type="Gene3D" id="1.10.357.10">
    <property type="entry name" value="Tetracycline Repressor, domain 2"/>
    <property type="match status" value="1"/>
</dbReference>
<evidence type="ECO:0000259" key="6">
    <source>
        <dbReference type="PROSITE" id="PS50977"/>
    </source>
</evidence>
<feature type="domain" description="HTH tetR-type" evidence="6">
    <location>
        <begin position="8"/>
        <end position="68"/>
    </location>
</feature>
<dbReference type="InterPro" id="IPR009057">
    <property type="entry name" value="Homeodomain-like_sf"/>
</dbReference>
<organism evidence="7 8">
    <name type="scientific">Candidatus Kapaibacterium thiocyanatum</name>
    <dbReference type="NCBI Taxonomy" id="1895771"/>
    <lineage>
        <taxon>Bacteria</taxon>
        <taxon>Pseudomonadati</taxon>
        <taxon>Candidatus Kapaibacteriota</taxon>
        <taxon>Candidatus Kapaibacteriia</taxon>
        <taxon>Candidatus Kapaibacteriales</taxon>
        <taxon>Candidatus Kapaibacteriaceae</taxon>
        <taxon>Candidatus Kapaibacterium</taxon>
    </lineage>
</organism>
<dbReference type="SUPFAM" id="SSF48498">
    <property type="entry name" value="Tetracyclin repressor-like, C-terminal domain"/>
    <property type="match status" value="1"/>
</dbReference>
<sequence>MPAIVDKSAKRAEIIRHAAETFSRTGYHATKMQDIATQADIGKGTIYEYFRTKEELFLAIYDSWMTEFESIVRQRVDAADDAMSKVDAIRGSAVEFYESRAGQAPLLLEFWAHALRTDNTVFLTRVQRTRQFLHELGTQLTQQLVHSGWFTDVDVEAFTHLESGISDGIFLAWLLDGRQFPLAKAYTFRQSVIGLGLLSDTGRNVLSERLSAKLKRGF</sequence>
<dbReference type="GO" id="GO:0003700">
    <property type="term" value="F:DNA-binding transcription factor activity"/>
    <property type="evidence" value="ECO:0007669"/>
    <property type="project" value="TreeGrafter"/>
</dbReference>
<dbReference type="PROSITE" id="PS50977">
    <property type="entry name" value="HTH_TETR_2"/>
    <property type="match status" value="1"/>
</dbReference>
<evidence type="ECO:0000256" key="1">
    <source>
        <dbReference type="ARBA" id="ARBA00022491"/>
    </source>
</evidence>
<evidence type="ECO:0000313" key="7">
    <source>
        <dbReference type="EMBL" id="OJX56193.1"/>
    </source>
</evidence>
<evidence type="ECO:0000256" key="4">
    <source>
        <dbReference type="ARBA" id="ARBA00023163"/>
    </source>
</evidence>
<accession>A0A1M3KUW1</accession>
<dbReference type="SUPFAM" id="SSF46689">
    <property type="entry name" value="Homeodomain-like"/>
    <property type="match status" value="1"/>
</dbReference>
<dbReference type="PANTHER" id="PTHR30055:SF234">
    <property type="entry name" value="HTH-TYPE TRANSCRIPTIONAL REGULATOR BETI"/>
    <property type="match status" value="1"/>
</dbReference>
<dbReference type="InterPro" id="IPR001647">
    <property type="entry name" value="HTH_TetR"/>
</dbReference>
<dbReference type="InterPro" id="IPR050109">
    <property type="entry name" value="HTH-type_TetR-like_transc_reg"/>
</dbReference>
<keyword evidence="4" id="KW-0804">Transcription</keyword>
<feature type="DNA-binding region" description="H-T-H motif" evidence="5">
    <location>
        <begin position="31"/>
        <end position="50"/>
    </location>
</feature>
<keyword evidence="1" id="KW-0678">Repressor</keyword>
<dbReference type="PRINTS" id="PR00455">
    <property type="entry name" value="HTHTETR"/>
</dbReference>
<dbReference type="EMBL" id="MKVH01000025">
    <property type="protein sequence ID" value="OJX56193.1"/>
    <property type="molecule type" value="Genomic_DNA"/>
</dbReference>
<comment type="caution">
    <text evidence="7">The sequence shown here is derived from an EMBL/GenBank/DDBJ whole genome shotgun (WGS) entry which is preliminary data.</text>
</comment>
<keyword evidence="3 5" id="KW-0238">DNA-binding</keyword>
<dbReference type="Pfam" id="PF13977">
    <property type="entry name" value="TetR_C_6"/>
    <property type="match status" value="1"/>
</dbReference>